<gene>
    <name evidence="8" type="ORF">SAMN05421540_10673</name>
</gene>
<dbReference type="Pfam" id="PF00892">
    <property type="entry name" value="EamA"/>
    <property type="match status" value="2"/>
</dbReference>
<name>A0A1H4BJZ6_9FLAO</name>
<keyword evidence="4 6" id="KW-1133">Transmembrane helix</keyword>
<dbReference type="InterPro" id="IPR050638">
    <property type="entry name" value="AA-Vitamin_Transporters"/>
</dbReference>
<evidence type="ECO:0000256" key="5">
    <source>
        <dbReference type="ARBA" id="ARBA00023136"/>
    </source>
</evidence>
<dbReference type="STRING" id="908615.SAMN05421540_10673"/>
<evidence type="ECO:0000256" key="2">
    <source>
        <dbReference type="ARBA" id="ARBA00007362"/>
    </source>
</evidence>
<dbReference type="PANTHER" id="PTHR32322">
    <property type="entry name" value="INNER MEMBRANE TRANSPORTER"/>
    <property type="match status" value="1"/>
</dbReference>
<dbReference type="InterPro" id="IPR037185">
    <property type="entry name" value="EmrE-like"/>
</dbReference>
<reference evidence="8 9" key="1">
    <citation type="submission" date="2016-10" db="EMBL/GenBank/DDBJ databases">
        <authorList>
            <person name="de Groot N.N."/>
        </authorList>
    </citation>
    <scope>NUCLEOTIDE SEQUENCE [LARGE SCALE GENOMIC DNA]</scope>
    <source>
        <strain evidence="8 9">DSM 23581</strain>
    </source>
</reference>
<keyword evidence="9" id="KW-1185">Reference proteome</keyword>
<feature type="domain" description="EamA" evidence="7">
    <location>
        <begin position="153"/>
        <end position="287"/>
    </location>
</feature>
<evidence type="ECO:0000313" key="9">
    <source>
        <dbReference type="Proteomes" id="UP000198820"/>
    </source>
</evidence>
<dbReference type="InterPro" id="IPR000620">
    <property type="entry name" value="EamA_dom"/>
</dbReference>
<dbReference type="RefSeq" id="WP_093244268.1">
    <property type="nucleotide sequence ID" value="NZ_FNQF01000006.1"/>
</dbReference>
<evidence type="ECO:0000256" key="4">
    <source>
        <dbReference type="ARBA" id="ARBA00022989"/>
    </source>
</evidence>
<protein>
    <submittedName>
        <fullName evidence="8">EamA domain-containing membrane protein RarD</fullName>
    </submittedName>
</protein>
<feature type="transmembrane region" description="Helical" evidence="6">
    <location>
        <begin position="92"/>
        <end position="116"/>
    </location>
</feature>
<dbReference type="Proteomes" id="UP000198820">
    <property type="component" value="Unassembled WGS sequence"/>
</dbReference>
<feature type="transmembrane region" description="Helical" evidence="6">
    <location>
        <begin position="244"/>
        <end position="264"/>
    </location>
</feature>
<keyword evidence="3 6" id="KW-0812">Transmembrane</keyword>
<evidence type="ECO:0000259" key="7">
    <source>
        <dbReference type="Pfam" id="PF00892"/>
    </source>
</evidence>
<feature type="transmembrane region" description="Helical" evidence="6">
    <location>
        <begin position="66"/>
        <end position="86"/>
    </location>
</feature>
<feature type="transmembrane region" description="Helical" evidence="6">
    <location>
        <begin position="176"/>
        <end position="196"/>
    </location>
</feature>
<feature type="domain" description="EamA" evidence="7">
    <location>
        <begin position="9"/>
        <end position="137"/>
    </location>
</feature>
<sequence length="297" mass="32863">MPNQYLKWFFLITLSLLWGSSFILIKKSLLGLTPIQLGAVRVLITGIVLILFGFRKLKQLNKQQWFWVGLSGFIGTFFPSILFAYAETEIDSAIASILNSTVPLLALIVGLSFFGAAFIRKQFIGVFIGLIGSVLLIFAGASLNPDQNYWFSILPIIASVMYAFNANIIKKYLQNVSALGIATGSFLILIPVSIIVLFATDFFTAEKLKSPETHQALIYVSILAVLGTAFAKIIFNRLIQISNPVFTTSVTYLIPIIALSWGFLDGEQFNMMQFGAGLIILLGVYLANKKKRLKNRA</sequence>
<organism evidence="8 9">
    <name type="scientific">Psychroflexus halocasei</name>
    <dbReference type="NCBI Taxonomy" id="908615"/>
    <lineage>
        <taxon>Bacteria</taxon>
        <taxon>Pseudomonadati</taxon>
        <taxon>Bacteroidota</taxon>
        <taxon>Flavobacteriia</taxon>
        <taxon>Flavobacteriales</taxon>
        <taxon>Flavobacteriaceae</taxon>
        <taxon>Psychroflexus</taxon>
    </lineage>
</organism>
<comment type="similarity">
    <text evidence="2">Belongs to the EamA transporter family.</text>
</comment>
<proteinExistence type="inferred from homology"/>
<dbReference type="SUPFAM" id="SSF103481">
    <property type="entry name" value="Multidrug resistance efflux transporter EmrE"/>
    <property type="match status" value="2"/>
</dbReference>
<evidence type="ECO:0000256" key="1">
    <source>
        <dbReference type="ARBA" id="ARBA00004141"/>
    </source>
</evidence>
<feature type="transmembrane region" description="Helical" evidence="6">
    <location>
        <begin position="216"/>
        <end position="235"/>
    </location>
</feature>
<feature type="transmembrane region" description="Helical" evidence="6">
    <location>
        <begin position="123"/>
        <end position="143"/>
    </location>
</feature>
<feature type="transmembrane region" description="Helical" evidence="6">
    <location>
        <begin position="5"/>
        <end position="25"/>
    </location>
</feature>
<dbReference type="GO" id="GO:0016020">
    <property type="term" value="C:membrane"/>
    <property type="evidence" value="ECO:0007669"/>
    <property type="project" value="UniProtKB-SubCell"/>
</dbReference>
<dbReference type="AlphaFoldDB" id="A0A1H4BJZ6"/>
<accession>A0A1H4BJZ6</accession>
<dbReference type="PANTHER" id="PTHR32322:SF2">
    <property type="entry name" value="EAMA DOMAIN-CONTAINING PROTEIN"/>
    <property type="match status" value="1"/>
</dbReference>
<feature type="transmembrane region" description="Helical" evidence="6">
    <location>
        <begin position="37"/>
        <end position="54"/>
    </location>
</feature>
<evidence type="ECO:0000256" key="6">
    <source>
        <dbReference type="SAM" id="Phobius"/>
    </source>
</evidence>
<comment type="subcellular location">
    <subcellularLocation>
        <location evidence="1">Membrane</location>
        <topology evidence="1">Multi-pass membrane protein</topology>
    </subcellularLocation>
</comment>
<evidence type="ECO:0000256" key="3">
    <source>
        <dbReference type="ARBA" id="ARBA00022692"/>
    </source>
</evidence>
<feature type="transmembrane region" description="Helical" evidence="6">
    <location>
        <begin position="270"/>
        <end position="287"/>
    </location>
</feature>
<evidence type="ECO:0000313" key="8">
    <source>
        <dbReference type="EMBL" id="SEA48483.1"/>
    </source>
</evidence>
<dbReference type="EMBL" id="FNQF01000006">
    <property type="protein sequence ID" value="SEA48483.1"/>
    <property type="molecule type" value="Genomic_DNA"/>
</dbReference>
<feature type="transmembrane region" description="Helical" evidence="6">
    <location>
        <begin position="149"/>
        <end position="169"/>
    </location>
</feature>
<keyword evidence="5 6" id="KW-0472">Membrane</keyword>